<name>A0A8J4TII0_CLAMG</name>
<reference evidence="2" key="1">
    <citation type="submission" date="2020-07" db="EMBL/GenBank/DDBJ databases">
        <title>Clarias magur genome sequencing, assembly and annotation.</title>
        <authorList>
            <person name="Kushwaha B."/>
            <person name="Kumar R."/>
            <person name="Das P."/>
            <person name="Joshi C.G."/>
            <person name="Kumar D."/>
            <person name="Nagpure N.S."/>
            <person name="Pandey M."/>
            <person name="Agarwal S."/>
            <person name="Srivastava S."/>
            <person name="Singh M."/>
            <person name="Sahoo L."/>
            <person name="Jayasankar P."/>
            <person name="Meher P.K."/>
            <person name="Koringa P.G."/>
            <person name="Iquebal M.A."/>
            <person name="Das S.P."/>
            <person name="Bit A."/>
            <person name="Patnaik S."/>
            <person name="Patel N."/>
            <person name="Shah T.M."/>
            <person name="Hinsu A."/>
            <person name="Jena J.K."/>
        </authorList>
    </citation>
    <scope>NUCLEOTIDE SEQUENCE</scope>
    <source>
        <strain evidence="2">CIFAMagur01</strain>
        <tissue evidence="2">Testis</tissue>
    </source>
</reference>
<feature type="region of interest" description="Disordered" evidence="1">
    <location>
        <begin position="1"/>
        <end position="67"/>
    </location>
</feature>
<comment type="caution">
    <text evidence="2">The sequence shown here is derived from an EMBL/GenBank/DDBJ whole genome shotgun (WGS) entry which is preliminary data.</text>
</comment>
<evidence type="ECO:0000256" key="1">
    <source>
        <dbReference type="SAM" id="MobiDB-lite"/>
    </source>
</evidence>
<proteinExistence type="predicted"/>
<protein>
    <submittedName>
        <fullName evidence="2">NACHT, LRR and PYD domains-containing protein 12-like</fullName>
    </submittedName>
</protein>
<feature type="compositionally biased region" description="Polar residues" evidence="1">
    <location>
        <begin position="27"/>
        <end position="39"/>
    </location>
</feature>
<evidence type="ECO:0000313" key="2">
    <source>
        <dbReference type="EMBL" id="KAF5890813.1"/>
    </source>
</evidence>
<dbReference type="AlphaFoldDB" id="A0A8J4TII0"/>
<sequence>MKPITTIGDKNISTDPRIMKRKRSESPGPSSRSVMSNCSWEPAHFRGRPTDPRPQVKTTNQLDSIFM</sequence>
<dbReference type="EMBL" id="QNUK01000648">
    <property type="protein sequence ID" value="KAF5890813.1"/>
    <property type="molecule type" value="Genomic_DNA"/>
</dbReference>
<feature type="non-terminal residue" evidence="2">
    <location>
        <position position="1"/>
    </location>
</feature>
<organism evidence="2 3">
    <name type="scientific">Clarias magur</name>
    <name type="common">Asian catfish</name>
    <name type="synonym">Macropteronotus magur</name>
    <dbReference type="NCBI Taxonomy" id="1594786"/>
    <lineage>
        <taxon>Eukaryota</taxon>
        <taxon>Metazoa</taxon>
        <taxon>Chordata</taxon>
        <taxon>Craniata</taxon>
        <taxon>Vertebrata</taxon>
        <taxon>Euteleostomi</taxon>
        <taxon>Actinopterygii</taxon>
        <taxon>Neopterygii</taxon>
        <taxon>Teleostei</taxon>
        <taxon>Ostariophysi</taxon>
        <taxon>Siluriformes</taxon>
        <taxon>Clariidae</taxon>
        <taxon>Clarias</taxon>
    </lineage>
</organism>
<accession>A0A8J4TII0</accession>
<gene>
    <name evidence="2" type="ORF">DAT39_019481</name>
</gene>
<feature type="compositionally biased region" description="Polar residues" evidence="1">
    <location>
        <begin position="56"/>
        <end position="67"/>
    </location>
</feature>
<dbReference type="Proteomes" id="UP000727407">
    <property type="component" value="Unassembled WGS sequence"/>
</dbReference>
<keyword evidence="3" id="KW-1185">Reference proteome</keyword>
<evidence type="ECO:0000313" key="3">
    <source>
        <dbReference type="Proteomes" id="UP000727407"/>
    </source>
</evidence>